<protein>
    <recommendedName>
        <fullName evidence="4">PI-PLC Y-box domain-containing protein</fullName>
    </recommendedName>
</protein>
<name>N1QKH5_SPHMS</name>
<organism evidence="2 3">
    <name type="scientific">Sphaerulina musiva (strain SO2202)</name>
    <name type="common">Poplar stem canker fungus</name>
    <name type="synonym">Septoria musiva</name>
    <dbReference type="NCBI Taxonomy" id="692275"/>
    <lineage>
        <taxon>Eukaryota</taxon>
        <taxon>Fungi</taxon>
        <taxon>Dikarya</taxon>
        <taxon>Ascomycota</taxon>
        <taxon>Pezizomycotina</taxon>
        <taxon>Dothideomycetes</taxon>
        <taxon>Dothideomycetidae</taxon>
        <taxon>Mycosphaerellales</taxon>
        <taxon>Mycosphaerellaceae</taxon>
        <taxon>Sphaerulina</taxon>
    </lineage>
</organism>
<dbReference type="OrthoDB" id="3927958at2759"/>
<accession>N1QKH5</accession>
<feature type="region of interest" description="Disordered" evidence="1">
    <location>
        <begin position="89"/>
        <end position="114"/>
    </location>
</feature>
<evidence type="ECO:0000313" key="3">
    <source>
        <dbReference type="Proteomes" id="UP000016931"/>
    </source>
</evidence>
<reference evidence="2 3" key="1">
    <citation type="journal article" date="2012" name="PLoS Pathog.">
        <title>Diverse lifestyles and strategies of plant pathogenesis encoded in the genomes of eighteen Dothideomycetes fungi.</title>
        <authorList>
            <person name="Ohm R.A."/>
            <person name="Feau N."/>
            <person name="Henrissat B."/>
            <person name="Schoch C.L."/>
            <person name="Horwitz B.A."/>
            <person name="Barry K.W."/>
            <person name="Condon B.J."/>
            <person name="Copeland A.C."/>
            <person name="Dhillon B."/>
            <person name="Glaser F."/>
            <person name="Hesse C.N."/>
            <person name="Kosti I."/>
            <person name="LaButti K."/>
            <person name="Lindquist E.A."/>
            <person name="Lucas S."/>
            <person name="Salamov A.A."/>
            <person name="Bradshaw R.E."/>
            <person name="Ciuffetti L."/>
            <person name="Hamelin R.C."/>
            <person name="Kema G.H.J."/>
            <person name="Lawrence C."/>
            <person name="Scott J.A."/>
            <person name="Spatafora J.W."/>
            <person name="Turgeon B.G."/>
            <person name="de Wit P.J.G.M."/>
            <person name="Zhong S."/>
            <person name="Goodwin S.B."/>
            <person name="Grigoriev I.V."/>
        </authorList>
    </citation>
    <scope>NUCLEOTIDE SEQUENCE [LARGE SCALE GENOMIC DNA]</scope>
    <source>
        <strain evidence="2 3">SO2202</strain>
    </source>
</reference>
<feature type="compositionally biased region" description="Basic and acidic residues" evidence="1">
    <location>
        <begin position="96"/>
        <end position="114"/>
    </location>
</feature>
<proteinExistence type="predicted"/>
<dbReference type="EMBL" id="KB456260">
    <property type="protein sequence ID" value="EMF17751.1"/>
    <property type="molecule type" value="Genomic_DNA"/>
</dbReference>
<feature type="non-terminal residue" evidence="2">
    <location>
        <position position="114"/>
    </location>
</feature>
<dbReference type="HOGENOM" id="CLU_151400_0_0_1"/>
<dbReference type="OMA" id="QAEENAW"/>
<evidence type="ECO:0000313" key="2">
    <source>
        <dbReference type="EMBL" id="EMF17751.1"/>
    </source>
</evidence>
<dbReference type="AlphaFoldDB" id="N1QKH5"/>
<dbReference type="Proteomes" id="UP000016931">
    <property type="component" value="Unassembled WGS sequence"/>
</dbReference>
<dbReference type="GeneID" id="27900120"/>
<sequence length="114" mass="13222">MCCHSRVIYSTCGHSSFCPRPLLECRDASFDPSVPWSTGCEIAAHPYKSLRLDRLCPSCSSTRERLLLEINTKQSVKFDEWQWKVSYGMPSGGKDYWTKKAEEREEEDRKKIEP</sequence>
<keyword evidence="3" id="KW-1185">Reference proteome</keyword>
<dbReference type="RefSeq" id="XP_016765872.1">
    <property type="nucleotide sequence ID" value="XM_016902983.1"/>
</dbReference>
<evidence type="ECO:0000256" key="1">
    <source>
        <dbReference type="SAM" id="MobiDB-lite"/>
    </source>
</evidence>
<evidence type="ECO:0008006" key="4">
    <source>
        <dbReference type="Google" id="ProtNLM"/>
    </source>
</evidence>
<gene>
    <name evidence="2" type="ORF">SEPMUDRAFT_14202</name>
</gene>
<dbReference type="eggNOG" id="ENOG502STA3">
    <property type="taxonomic scope" value="Eukaryota"/>
</dbReference>